<proteinExistence type="inferred from homology"/>
<dbReference type="InterPro" id="IPR050712">
    <property type="entry name" value="NAD(P)H-dep_reductase"/>
</dbReference>
<dbReference type="InterPro" id="IPR029039">
    <property type="entry name" value="Flavoprotein-like_sf"/>
</dbReference>
<dbReference type="SUPFAM" id="SSF52218">
    <property type="entry name" value="Flavoproteins"/>
    <property type="match status" value="1"/>
</dbReference>
<keyword evidence="4" id="KW-1185">Reference proteome</keyword>
<organism evidence="3 4">
    <name type="scientific">Paenibacillus curdlanolyticus YK9</name>
    <dbReference type="NCBI Taxonomy" id="717606"/>
    <lineage>
        <taxon>Bacteria</taxon>
        <taxon>Bacillati</taxon>
        <taxon>Bacillota</taxon>
        <taxon>Bacilli</taxon>
        <taxon>Bacillales</taxon>
        <taxon>Paenibacillaceae</taxon>
        <taxon>Paenibacillus</taxon>
    </lineage>
</organism>
<dbReference type="GO" id="GO:0010181">
    <property type="term" value="F:FMN binding"/>
    <property type="evidence" value="ECO:0007669"/>
    <property type="project" value="TreeGrafter"/>
</dbReference>
<dbReference type="InterPro" id="IPR005025">
    <property type="entry name" value="FMN_Rdtase-like_dom"/>
</dbReference>
<dbReference type="eggNOG" id="COG0431">
    <property type="taxonomic scope" value="Bacteria"/>
</dbReference>
<protein>
    <submittedName>
        <fullName evidence="3">NADPH-dependent FMN reductase</fullName>
    </submittedName>
</protein>
<dbReference type="PANTHER" id="PTHR30543:SF21">
    <property type="entry name" value="NAD(P)H-DEPENDENT FMN REDUCTASE LOT6"/>
    <property type="match status" value="1"/>
</dbReference>
<accession>E0IB65</accession>
<evidence type="ECO:0000256" key="1">
    <source>
        <dbReference type="ARBA" id="ARBA00009428"/>
    </source>
</evidence>
<dbReference type="EMBL" id="AEDD01000007">
    <property type="protein sequence ID" value="EFM10356.1"/>
    <property type="molecule type" value="Genomic_DNA"/>
</dbReference>
<reference evidence="3 4" key="1">
    <citation type="submission" date="2010-07" db="EMBL/GenBank/DDBJ databases">
        <title>The draft genome of Paenibacillus curdlanolyticus YK9.</title>
        <authorList>
            <consortium name="US DOE Joint Genome Institute (JGI-PGF)"/>
            <person name="Lucas S."/>
            <person name="Copeland A."/>
            <person name="Lapidus A."/>
            <person name="Cheng J.-F."/>
            <person name="Bruce D."/>
            <person name="Goodwin L."/>
            <person name="Pitluck S."/>
            <person name="Land M.L."/>
            <person name="Hauser L."/>
            <person name="Chang Y.-J."/>
            <person name="Jeffries C."/>
            <person name="Anderson I.J."/>
            <person name="Johnson E."/>
            <person name="Loganathan U."/>
            <person name="Mulhopadhyay B."/>
            <person name="Kyrpides N."/>
            <person name="Woyke T.J."/>
        </authorList>
    </citation>
    <scope>NUCLEOTIDE SEQUENCE [LARGE SCALE GENOMIC DNA]</scope>
    <source>
        <strain evidence="3 4">YK9</strain>
    </source>
</reference>
<dbReference type="GO" id="GO:0016491">
    <property type="term" value="F:oxidoreductase activity"/>
    <property type="evidence" value="ECO:0007669"/>
    <property type="project" value="InterPro"/>
</dbReference>
<name>E0IB65_9BACL</name>
<sequence length="186" mass="20048">MNIVIIAGSNRKDATSTKLAEYANKYLTKQGHLVQLFDLYKQPLPFYSPDVTPEPDGAVAELQQAMLQADGVILATPEYHGSISGVLKNALDFLGQTHFNGKTVLSASSAGGPIGTSSLLQLQAIVRNLHGVNSPEWISIGYGQHSALSEASGDYEQSNPVFDRIHLALRTFIDLAERLSGEPARV</sequence>
<comment type="similarity">
    <text evidence="1">Belongs to the azoreductase type 2 family.</text>
</comment>
<feature type="domain" description="NADPH-dependent FMN reductase-like" evidence="2">
    <location>
        <begin position="1"/>
        <end position="142"/>
    </location>
</feature>
<dbReference type="Proteomes" id="UP000005387">
    <property type="component" value="Unassembled WGS sequence"/>
</dbReference>
<dbReference type="STRING" id="717606.PaecuDRAFT_2792"/>
<gene>
    <name evidence="3" type="ORF">PaecuDRAFT_2792</name>
</gene>
<evidence type="ECO:0000313" key="4">
    <source>
        <dbReference type="Proteomes" id="UP000005387"/>
    </source>
</evidence>
<dbReference type="Pfam" id="PF03358">
    <property type="entry name" value="FMN_red"/>
    <property type="match status" value="1"/>
</dbReference>
<dbReference type="OrthoDB" id="9790975at2"/>
<dbReference type="GO" id="GO:0005829">
    <property type="term" value="C:cytosol"/>
    <property type="evidence" value="ECO:0007669"/>
    <property type="project" value="TreeGrafter"/>
</dbReference>
<dbReference type="PANTHER" id="PTHR30543">
    <property type="entry name" value="CHROMATE REDUCTASE"/>
    <property type="match status" value="1"/>
</dbReference>
<evidence type="ECO:0000259" key="2">
    <source>
        <dbReference type="Pfam" id="PF03358"/>
    </source>
</evidence>
<dbReference type="AlphaFoldDB" id="E0IB65"/>
<dbReference type="RefSeq" id="WP_006038782.1">
    <property type="nucleotide sequence ID" value="NZ_AEDD01000007.1"/>
</dbReference>
<dbReference type="Gene3D" id="3.40.50.360">
    <property type="match status" value="1"/>
</dbReference>
<evidence type="ECO:0000313" key="3">
    <source>
        <dbReference type="EMBL" id="EFM10356.1"/>
    </source>
</evidence>